<dbReference type="InParanoid" id="A0A7M7KR21"/>
<organism evidence="7 8">
    <name type="scientific">Varroa destructor</name>
    <name type="common">Honeybee mite</name>
    <dbReference type="NCBI Taxonomy" id="109461"/>
    <lineage>
        <taxon>Eukaryota</taxon>
        <taxon>Metazoa</taxon>
        <taxon>Ecdysozoa</taxon>
        <taxon>Arthropoda</taxon>
        <taxon>Chelicerata</taxon>
        <taxon>Arachnida</taxon>
        <taxon>Acari</taxon>
        <taxon>Parasitiformes</taxon>
        <taxon>Mesostigmata</taxon>
        <taxon>Gamasina</taxon>
        <taxon>Dermanyssoidea</taxon>
        <taxon>Varroidae</taxon>
        <taxon>Varroa</taxon>
    </lineage>
</organism>
<feature type="chain" id="PRO_5029713177" description="LRRCT domain-containing protein" evidence="5">
    <location>
        <begin position="22"/>
        <end position="1098"/>
    </location>
</feature>
<dbReference type="InterPro" id="IPR001611">
    <property type="entry name" value="Leu-rich_rpt"/>
</dbReference>
<dbReference type="PANTHER" id="PTHR24366:SF171">
    <property type="entry name" value="LEUCINE RICH REPEAT NEURONAL 4"/>
    <property type="match status" value="1"/>
</dbReference>
<feature type="domain" description="LRRCT" evidence="6">
    <location>
        <begin position="270"/>
        <end position="322"/>
    </location>
</feature>
<dbReference type="OrthoDB" id="1055097at2759"/>
<dbReference type="GeneID" id="111251864"/>
<dbReference type="InterPro" id="IPR032675">
    <property type="entry name" value="LRR_dom_sf"/>
</dbReference>
<dbReference type="PROSITE" id="PS51450">
    <property type="entry name" value="LRR"/>
    <property type="match status" value="1"/>
</dbReference>
<dbReference type="AlphaFoldDB" id="A0A7M7KR21"/>
<feature type="signal peptide" evidence="5">
    <location>
        <begin position="1"/>
        <end position="21"/>
    </location>
</feature>
<dbReference type="SMART" id="SM00369">
    <property type="entry name" value="LRR_TYP"/>
    <property type="match status" value="3"/>
</dbReference>
<evidence type="ECO:0000256" key="4">
    <source>
        <dbReference type="SAM" id="MobiDB-lite"/>
    </source>
</evidence>
<evidence type="ECO:0000313" key="8">
    <source>
        <dbReference type="Proteomes" id="UP000594260"/>
    </source>
</evidence>
<dbReference type="PANTHER" id="PTHR24366">
    <property type="entry name" value="IG(IMMUNOGLOBULIN) AND LRR(LEUCINE RICH REPEAT) DOMAINS"/>
    <property type="match status" value="1"/>
</dbReference>
<evidence type="ECO:0000256" key="1">
    <source>
        <dbReference type="ARBA" id="ARBA00022614"/>
    </source>
</evidence>
<keyword evidence="3" id="KW-0677">Repeat</keyword>
<dbReference type="KEGG" id="vde:111251864"/>
<reference evidence="7" key="1">
    <citation type="submission" date="2021-01" db="UniProtKB">
        <authorList>
            <consortium name="EnsemblMetazoa"/>
        </authorList>
    </citation>
    <scope>IDENTIFICATION</scope>
</reference>
<evidence type="ECO:0000259" key="6">
    <source>
        <dbReference type="SMART" id="SM00082"/>
    </source>
</evidence>
<dbReference type="EnsemblMetazoa" id="XM_022808943">
    <property type="protein sequence ID" value="XP_022664678"/>
    <property type="gene ID" value="LOC111251864"/>
</dbReference>
<evidence type="ECO:0000256" key="2">
    <source>
        <dbReference type="ARBA" id="ARBA00022729"/>
    </source>
</evidence>
<feature type="region of interest" description="Disordered" evidence="4">
    <location>
        <begin position="897"/>
        <end position="920"/>
    </location>
</feature>
<dbReference type="Gene3D" id="3.80.10.10">
    <property type="entry name" value="Ribonuclease Inhibitor"/>
    <property type="match status" value="2"/>
</dbReference>
<protein>
    <recommendedName>
        <fullName evidence="6">LRRCT domain-containing protein</fullName>
    </recommendedName>
</protein>
<name>A0A7M7KR21_VARDE</name>
<feature type="compositionally biased region" description="Basic residues" evidence="4">
    <location>
        <begin position="1010"/>
        <end position="1021"/>
    </location>
</feature>
<dbReference type="SMART" id="SM00082">
    <property type="entry name" value="LRRCT"/>
    <property type="match status" value="1"/>
</dbReference>
<keyword evidence="8" id="KW-1185">Reference proteome</keyword>
<dbReference type="Pfam" id="PF13855">
    <property type="entry name" value="LRR_8"/>
    <property type="match status" value="1"/>
</dbReference>
<dbReference type="InterPro" id="IPR003591">
    <property type="entry name" value="Leu-rich_rpt_typical-subtyp"/>
</dbReference>
<evidence type="ECO:0000313" key="7">
    <source>
        <dbReference type="EnsemblMetazoa" id="XP_022664678"/>
    </source>
</evidence>
<evidence type="ECO:0000256" key="5">
    <source>
        <dbReference type="SAM" id="SignalP"/>
    </source>
</evidence>
<sequence length="1098" mass="121285">MQVTVLLAVLGGLLRNEVVNADPLGRLGCHYYEHALIFNCDGSSLDRVLEAVRYLEQKFSHTNRIPVRHVNLLHGDFTELPFFLSKFNDTLEGIRIHNTNLTHIYPDAFLSLSRVRFLDLSKNNLTAIPYAVSALHNLQFLNVSSNRLRTLEPRSQFSSWRRLRLLDLSTNYIDKLEFLDLSPSSSTIERILLDNNDIQSVPQEWNSLLMPQLKEISLNNNALKTIPVFHARYVPRLTTVRLRKNNIETFPFYFMPTSPAGNLTVDMSGNPLRCDCQSTWLREWRLQIPNDSLHLSLPNCAHPVSLRGAHLENINPVGLACPSSHFAPRYRARGFPNHTILALTTLEHSISVTWKVDDKHLPWTIVYRHEAESPYAIKLHNRSGEGPHSSADDAIFTDIVQGLESESRYVICAALSIVEDNNQHFEMDPAACQSVSTKGPRQSHKNTTEHTRQVSSLFMAPVVEKRRVSQRVTTQLLAMRGGQRSIWVRWKLKVTQLAVGNTTLYRTRRNGGDDESTASREWIVLTRKIGTGNFSEVRVSDTSGHSKNGNVYNYTVSSLAPDTAYDCCLVPIDTLVEDTMADRTVPGGLRDIPVHLQLSVEQTLMMCKEIVTLADNVKRLTSASAAGLDGRALIVVVAASAFVTVVVVAALCFCCCPASRNILRCFSDGISQAPCKSASTDKAFSVTSAEQFEGKDISGGTSGANRNNNRLRMNNSFNSTKNLVNFMDDEPSQLNNTSNFISNSNGGNTNSAPQRHVNSAALVTGSGAIVPSIDNTVRRIPMKPPNIPLPPIPTEVTPSFIDVGGMSYKMCLPPVPPSLSSKCKSETFDNKIATLDAGRLTLMYSEWEDMPVHSQATQRPRRSRSEVRAPAARPFASLGNVYAASHEDPLRQMRSLGGNRPQMIDSDGGSYNDTSSDDDKKILNAQPRKIQRHKTTINWANGMPFTEDVDGSGAVAYLDGRKVQVFGLGVSKTLPKSILRKGARPLAPHIQTPGPTSGPRVAGRSAARTQSHHSRSFKKLARSPPIVRRSSQAQNHRLHFCTFGKVTNAPCTVRATCSACAAESQSVTSNSDNCSSMKHLCAHSSTTSSDCDVFIEHV</sequence>
<dbReference type="InterPro" id="IPR000483">
    <property type="entry name" value="Cys-rich_flank_reg_C"/>
</dbReference>
<dbReference type="Proteomes" id="UP000594260">
    <property type="component" value="Unplaced"/>
</dbReference>
<keyword evidence="2 5" id="KW-0732">Signal</keyword>
<dbReference type="SUPFAM" id="SSF52058">
    <property type="entry name" value="L domain-like"/>
    <property type="match status" value="1"/>
</dbReference>
<dbReference type="RefSeq" id="XP_022664678.1">
    <property type="nucleotide sequence ID" value="XM_022808943.1"/>
</dbReference>
<evidence type="ECO:0000256" key="3">
    <source>
        <dbReference type="ARBA" id="ARBA00022737"/>
    </source>
</evidence>
<accession>A0A7M7KR21</accession>
<proteinExistence type="predicted"/>
<keyword evidence="1" id="KW-0433">Leucine-rich repeat</keyword>
<feature type="region of interest" description="Disordered" evidence="4">
    <location>
        <begin position="984"/>
        <end position="1031"/>
    </location>
</feature>
<feature type="region of interest" description="Disordered" evidence="4">
    <location>
        <begin position="434"/>
        <end position="453"/>
    </location>
</feature>